<reference evidence="2" key="1">
    <citation type="submission" date="2013-08" db="EMBL/GenBank/DDBJ databases">
        <authorList>
            <person name="Mendez C."/>
            <person name="Richter M."/>
            <person name="Ferrer M."/>
            <person name="Sanchez J."/>
        </authorList>
    </citation>
    <scope>NUCLEOTIDE SEQUENCE</scope>
</reference>
<proteinExistence type="predicted"/>
<dbReference type="EMBL" id="AUZX01015160">
    <property type="protein sequence ID" value="EQD29760.1"/>
    <property type="molecule type" value="Genomic_DNA"/>
</dbReference>
<accession>T0ZIT9</accession>
<name>T0ZIT9_9ZZZZ</name>
<dbReference type="GO" id="GO:0004553">
    <property type="term" value="F:hydrolase activity, hydrolyzing O-glycosyl compounds"/>
    <property type="evidence" value="ECO:0007669"/>
    <property type="project" value="InterPro"/>
</dbReference>
<gene>
    <name evidence="2" type="ORF">B1A_20545</name>
</gene>
<dbReference type="AlphaFoldDB" id="T0ZIT9"/>
<sequence length="89" mass="9756">MLLTEHDIYLFREGTHGRAYEKLGAHILPADGSRQAGTHFAVWAPNAASVAVIGDFNDWNPGGAPAYAARRLIGNLGRIRRGHRARHTL</sequence>
<comment type="caution">
    <text evidence="2">The sequence shown here is derived from an EMBL/GenBank/DDBJ whole genome shotgun (WGS) entry which is preliminary data.</text>
</comment>
<dbReference type="SUPFAM" id="SSF81296">
    <property type="entry name" value="E set domains"/>
    <property type="match status" value="1"/>
</dbReference>
<dbReference type="Pfam" id="PF02922">
    <property type="entry name" value="CBM_48"/>
    <property type="match status" value="1"/>
</dbReference>
<dbReference type="GO" id="GO:0005975">
    <property type="term" value="P:carbohydrate metabolic process"/>
    <property type="evidence" value="ECO:0007669"/>
    <property type="project" value="InterPro"/>
</dbReference>
<feature type="domain" description="Glycoside hydrolase family 13 N-terminal" evidence="1">
    <location>
        <begin position="22"/>
        <end position="61"/>
    </location>
</feature>
<protein>
    <submittedName>
        <fullName evidence="2">Glycogen branching enzyme</fullName>
    </submittedName>
</protein>
<dbReference type="InterPro" id="IPR013783">
    <property type="entry name" value="Ig-like_fold"/>
</dbReference>
<evidence type="ECO:0000313" key="2">
    <source>
        <dbReference type="EMBL" id="EQD29760.1"/>
    </source>
</evidence>
<evidence type="ECO:0000259" key="1">
    <source>
        <dbReference type="Pfam" id="PF02922"/>
    </source>
</evidence>
<dbReference type="InterPro" id="IPR004193">
    <property type="entry name" value="Glyco_hydro_13_N"/>
</dbReference>
<dbReference type="InterPro" id="IPR014756">
    <property type="entry name" value="Ig_E-set"/>
</dbReference>
<reference evidence="2" key="2">
    <citation type="journal article" date="2014" name="ISME J.">
        <title>Microbial stratification in low pH oxic and suboxic macroscopic growths along an acid mine drainage.</title>
        <authorList>
            <person name="Mendez-Garcia C."/>
            <person name="Mesa V."/>
            <person name="Sprenger R.R."/>
            <person name="Richter M."/>
            <person name="Diez M.S."/>
            <person name="Solano J."/>
            <person name="Bargiela R."/>
            <person name="Golyshina O.V."/>
            <person name="Manteca A."/>
            <person name="Ramos J.L."/>
            <person name="Gallego J.R."/>
            <person name="Llorente I."/>
            <person name="Martins Dos Santos V.A."/>
            <person name="Jensen O.N."/>
            <person name="Pelaez A.I."/>
            <person name="Sanchez J."/>
            <person name="Ferrer M."/>
        </authorList>
    </citation>
    <scope>NUCLEOTIDE SEQUENCE</scope>
</reference>
<dbReference type="Gene3D" id="2.60.40.10">
    <property type="entry name" value="Immunoglobulins"/>
    <property type="match status" value="1"/>
</dbReference>
<organism evidence="2">
    <name type="scientific">mine drainage metagenome</name>
    <dbReference type="NCBI Taxonomy" id="410659"/>
    <lineage>
        <taxon>unclassified sequences</taxon>
        <taxon>metagenomes</taxon>
        <taxon>ecological metagenomes</taxon>
    </lineage>
</organism>